<evidence type="ECO:0000313" key="2">
    <source>
        <dbReference type="Proteomes" id="UP000559027"/>
    </source>
</evidence>
<comment type="caution">
    <text evidence="1">The sequence shown here is derived from an EMBL/GenBank/DDBJ whole genome shotgun (WGS) entry which is preliminary data.</text>
</comment>
<evidence type="ECO:0000313" key="1">
    <source>
        <dbReference type="EMBL" id="KAF5359336.1"/>
    </source>
</evidence>
<dbReference type="EMBL" id="JAACJO010000004">
    <property type="protein sequence ID" value="KAF5359336.1"/>
    <property type="molecule type" value="Genomic_DNA"/>
</dbReference>
<reference evidence="1 2" key="1">
    <citation type="journal article" date="2020" name="ISME J.">
        <title>Uncovering the hidden diversity of litter-decomposition mechanisms in mushroom-forming fungi.</title>
        <authorList>
            <person name="Floudas D."/>
            <person name="Bentzer J."/>
            <person name="Ahren D."/>
            <person name="Johansson T."/>
            <person name="Persson P."/>
            <person name="Tunlid A."/>
        </authorList>
    </citation>
    <scope>NUCLEOTIDE SEQUENCE [LARGE SCALE GENOMIC DNA]</scope>
    <source>
        <strain evidence="1 2">CBS 146.42</strain>
    </source>
</reference>
<dbReference type="OrthoDB" id="2141050at2759"/>
<dbReference type="PANTHER" id="PTHR39218">
    <property type="entry name" value="OXIDOREDUCTASE 14 KDA SUBUNIT, PUTATIVE (AFU_ORTHOLOGUE AFUA_1G12110)-RELATED"/>
    <property type="match status" value="1"/>
</dbReference>
<sequence>MALLSNIVGFSLFGLAARFGQLGIQRRNLFDNPGGHLIAMGVFGYAGYWAHKWDLRAAELIAAKRAEILERRQAQAQAVANE</sequence>
<protein>
    <submittedName>
        <fullName evidence="1">Uncharacterized protein</fullName>
    </submittedName>
</protein>
<dbReference type="Proteomes" id="UP000559027">
    <property type="component" value="Unassembled WGS sequence"/>
</dbReference>
<organism evidence="1 2">
    <name type="scientific">Leucocoprinus leucothites</name>
    <dbReference type="NCBI Taxonomy" id="201217"/>
    <lineage>
        <taxon>Eukaryota</taxon>
        <taxon>Fungi</taxon>
        <taxon>Dikarya</taxon>
        <taxon>Basidiomycota</taxon>
        <taxon>Agaricomycotina</taxon>
        <taxon>Agaricomycetes</taxon>
        <taxon>Agaricomycetidae</taxon>
        <taxon>Agaricales</taxon>
        <taxon>Agaricineae</taxon>
        <taxon>Agaricaceae</taxon>
        <taxon>Leucocoprinus</taxon>
    </lineage>
</organism>
<keyword evidence="2" id="KW-1185">Reference proteome</keyword>
<proteinExistence type="predicted"/>
<dbReference type="PANTHER" id="PTHR39218:SF1">
    <property type="entry name" value="OXIDOREDUCTASE 14 KDA SUBUNIT, PUTATIVE (AFU_ORTHOLOGUE AFUA_1G12110)-RELATED"/>
    <property type="match status" value="1"/>
</dbReference>
<dbReference type="AlphaFoldDB" id="A0A8H5G6S2"/>
<accession>A0A8H5G6S2</accession>
<name>A0A8H5G6S2_9AGAR</name>
<gene>
    <name evidence="1" type="ORF">D9756_003253</name>
</gene>